<protein>
    <submittedName>
        <fullName evidence="3">Uncharacterized protein LOC118277545 isoform X1</fullName>
    </submittedName>
</protein>
<feature type="signal peptide" evidence="1">
    <location>
        <begin position="1"/>
        <end position="18"/>
    </location>
</feature>
<accession>A0A9R0EWF8</accession>
<organism evidence="2 3">
    <name type="scientific">Spodoptera frugiperda</name>
    <name type="common">Fall armyworm</name>
    <dbReference type="NCBI Taxonomy" id="7108"/>
    <lineage>
        <taxon>Eukaryota</taxon>
        <taxon>Metazoa</taxon>
        <taxon>Ecdysozoa</taxon>
        <taxon>Arthropoda</taxon>
        <taxon>Hexapoda</taxon>
        <taxon>Insecta</taxon>
        <taxon>Pterygota</taxon>
        <taxon>Neoptera</taxon>
        <taxon>Endopterygota</taxon>
        <taxon>Lepidoptera</taxon>
        <taxon>Glossata</taxon>
        <taxon>Ditrysia</taxon>
        <taxon>Noctuoidea</taxon>
        <taxon>Noctuidae</taxon>
        <taxon>Amphipyrinae</taxon>
        <taxon>Spodoptera</taxon>
    </lineage>
</organism>
<evidence type="ECO:0000313" key="2">
    <source>
        <dbReference type="Proteomes" id="UP000829999"/>
    </source>
</evidence>
<feature type="chain" id="PRO_5040348265" evidence="1">
    <location>
        <begin position="19"/>
        <end position="161"/>
    </location>
</feature>
<dbReference type="OrthoDB" id="7421257at2759"/>
<name>A0A9R0EWF8_SPOFR</name>
<dbReference type="AlphaFoldDB" id="A0A9R0EWF8"/>
<gene>
    <name evidence="3" type="primary">LOC118277545</name>
</gene>
<evidence type="ECO:0000313" key="3">
    <source>
        <dbReference type="RefSeq" id="XP_050552615.1"/>
    </source>
</evidence>
<dbReference type="RefSeq" id="XP_050552615.1">
    <property type="nucleotide sequence ID" value="XM_050696658.1"/>
</dbReference>
<keyword evidence="2" id="KW-1185">Reference proteome</keyword>
<dbReference type="GeneID" id="118277545"/>
<keyword evidence="1" id="KW-0732">Signal</keyword>
<dbReference type="Proteomes" id="UP000829999">
    <property type="component" value="Chromosome 10"/>
</dbReference>
<reference evidence="3" key="1">
    <citation type="submission" date="2025-08" db="UniProtKB">
        <authorList>
            <consortium name="RefSeq"/>
        </authorList>
    </citation>
    <scope>IDENTIFICATION</scope>
    <source>
        <tissue evidence="3">Whole larval tissue</tissue>
    </source>
</reference>
<evidence type="ECO:0000256" key="1">
    <source>
        <dbReference type="SAM" id="SignalP"/>
    </source>
</evidence>
<proteinExistence type="predicted"/>
<sequence>MKACILLCAVFCLGVAKADWTNVTGIDWGNVTLTDWTNVTLSDLESDCKHQAYLGTLDCSVKIGSGTEDVECLTDVIINYVECKHNTNEEGTIENRFSDFGAPIEKSTTEIVKCVLDNVLDMMKCVVNDQLTGDMKWRWFPILKCLMGWLPLIFNCPPLDY</sequence>